<protein>
    <submittedName>
        <fullName evidence="1">Uncharacterized protein</fullName>
    </submittedName>
</protein>
<name>A0AAD2I0A6_9AGAR</name>
<accession>A0AAD2I0A6</accession>
<keyword evidence="2" id="KW-1185">Reference proteome</keyword>
<dbReference type="AlphaFoldDB" id="A0AAD2I0A6"/>
<dbReference type="EMBL" id="CAVNYO010000480">
    <property type="protein sequence ID" value="CAK5284689.1"/>
    <property type="molecule type" value="Genomic_DNA"/>
</dbReference>
<feature type="non-terminal residue" evidence="1">
    <location>
        <position position="32"/>
    </location>
</feature>
<reference evidence="1" key="1">
    <citation type="submission" date="2023-11" db="EMBL/GenBank/DDBJ databases">
        <authorList>
            <person name="De Vega J J."/>
            <person name="De Vega J J."/>
        </authorList>
    </citation>
    <scope>NUCLEOTIDE SEQUENCE</scope>
</reference>
<evidence type="ECO:0000313" key="1">
    <source>
        <dbReference type="EMBL" id="CAK5284689.1"/>
    </source>
</evidence>
<evidence type="ECO:0000313" key="2">
    <source>
        <dbReference type="Proteomes" id="UP001295794"/>
    </source>
</evidence>
<proteinExistence type="predicted"/>
<dbReference type="Proteomes" id="UP001295794">
    <property type="component" value="Unassembled WGS sequence"/>
</dbReference>
<sequence>MAHDFLQSFYTRKRRLRRHSALLSDIKINSNF</sequence>
<comment type="caution">
    <text evidence="1">The sequence shown here is derived from an EMBL/GenBank/DDBJ whole genome shotgun (WGS) entry which is preliminary data.</text>
</comment>
<gene>
    <name evidence="1" type="ORF">MYCIT1_LOCUS38094</name>
</gene>
<organism evidence="1 2">
    <name type="scientific">Mycena citricolor</name>
    <dbReference type="NCBI Taxonomy" id="2018698"/>
    <lineage>
        <taxon>Eukaryota</taxon>
        <taxon>Fungi</taxon>
        <taxon>Dikarya</taxon>
        <taxon>Basidiomycota</taxon>
        <taxon>Agaricomycotina</taxon>
        <taxon>Agaricomycetes</taxon>
        <taxon>Agaricomycetidae</taxon>
        <taxon>Agaricales</taxon>
        <taxon>Marasmiineae</taxon>
        <taxon>Mycenaceae</taxon>
        <taxon>Mycena</taxon>
    </lineage>
</organism>